<dbReference type="EMBL" id="JARJCW010000041">
    <property type="protein sequence ID" value="KAJ7205996.1"/>
    <property type="molecule type" value="Genomic_DNA"/>
</dbReference>
<protein>
    <submittedName>
        <fullName evidence="1">Uncharacterized protein</fullName>
    </submittedName>
</protein>
<reference evidence="1" key="1">
    <citation type="submission" date="2023-03" db="EMBL/GenBank/DDBJ databases">
        <title>Massive genome expansion in bonnet fungi (Mycena s.s.) driven by repeated elements and novel gene families across ecological guilds.</title>
        <authorList>
            <consortium name="Lawrence Berkeley National Laboratory"/>
            <person name="Harder C.B."/>
            <person name="Miyauchi S."/>
            <person name="Viragh M."/>
            <person name="Kuo A."/>
            <person name="Thoen E."/>
            <person name="Andreopoulos B."/>
            <person name="Lu D."/>
            <person name="Skrede I."/>
            <person name="Drula E."/>
            <person name="Henrissat B."/>
            <person name="Morin E."/>
            <person name="Kohler A."/>
            <person name="Barry K."/>
            <person name="LaButti K."/>
            <person name="Morin E."/>
            <person name="Salamov A."/>
            <person name="Lipzen A."/>
            <person name="Mereny Z."/>
            <person name="Hegedus B."/>
            <person name="Baldrian P."/>
            <person name="Stursova M."/>
            <person name="Weitz H."/>
            <person name="Taylor A."/>
            <person name="Grigoriev I.V."/>
            <person name="Nagy L.G."/>
            <person name="Martin F."/>
            <person name="Kauserud H."/>
        </authorList>
    </citation>
    <scope>NUCLEOTIDE SEQUENCE</scope>
    <source>
        <strain evidence="1">9144</strain>
    </source>
</reference>
<accession>A0AAD6V8E8</accession>
<comment type="caution">
    <text evidence="1">The sequence shown here is derived from an EMBL/GenBank/DDBJ whole genome shotgun (WGS) entry which is preliminary data.</text>
</comment>
<proteinExistence type="predicted"/>
<keyword evidence="2" id="KW-1185">Reference proteome</keyword>
<name>A0AAD6V8E8_9AGAR</name>
<dbReference type="Proteomes" id="UP001219525">
    <property type="component" value="Unassembled WGS sequence"/>
</dbReference>
<dbReference type="AlphaFoldDB" id="A0AAD6V8E8"/>
<organism evidence="1 2">
    <name type="scientific">Mycena pura</name>
    <dbReference type="NCBI Taxonomy" id="153505"/>
    <lineage>
        <taxon>Eukaryota</taxon>
        <taxon>Fungi</taxon>
        <taxon>Dikarya</taxon>
        <taxon>Basidiomycota</taxon>
        <taxon>Agaricomycotina</taxon>
        <taxon>Agaricomycetes</taxon>
        <taxon>Agaricomycetidae</taxon>
        <taxon>Agaricales</taxon>
        <taxon>Marasmiineae</taxon>
        <taxon>Mycenaceae</taxon>
        <taxon>Mycena</taxon>
    </lineage>
</organism>
<gene>
    <name evidence="1" type="ORF">GGX14DRAFT_397273</name>
</gene>
<evidence type="ECO:0000313" key="2">
    <source>
        <dbReference type="Proteomes" id="UP001219525"/>
    </source>
</evidence>
<sequence length="200" mass="22115">MLLLKSCGDLTPLPAYASHCHSTSMQFLHPFSIVTTNISHVCCAQWIGGTADSAGGSEVEEYLHTSSSCGSRTRDYPFGCQGRCQPKFWDFGSETQVLVGQKWAAGAPNPRSISAKKMVTQAGRSQFRRQKYTKSGTFGTESSSVTQTDRQCYQNKAGEKTIFIFGPWEPIFNPFWQPWLGATKGYKLACDGYERLRAGV</sequence>
<evidence type="ECO:0000313" key="1">
    <source>
        <dbReference type="EMBL" id="KAJ7205996.1"/>
    </source>
</evidence>